<dbReference type="Pfam" id="PF00072">
    <property type="entry name" value="Response_reg"/>
    <property type="match status" value="1"/>
</dbReference>
<dbReference type="Pfam" id="PF00486">
    <property type="entry name" value="Trans_reg_C"/>
    <property type="match status" value="1"/>
</dbReference>
<dbReference type="InterPro" id="IPR036388">
    <property type="entry name" value="WH-like_DNA-bd_sf"/>
</dbReference>
<dbReference type="InterPro" id="IPR001867">
    <property type="entry name" value="OmpR/PhoB-type_DNA-bd"/>
</dbReference>
<dbReference type="RefSeq" id="WP_093660752.1">
    <property type="nucleotide sequence ID" value="NZ_FNHI01000026.1"/>
</dbReference>
<dbReference type="SMART" id="SM00862">
    <property type="entry name" value="Trans_reg_C"/>
    <property type="match status" value="1"/>
</dbReference>
<keyword evidence="4 7" id="KW-0238">DNA-binding</keyword>
<dbReference type="FunFam" id="3.40.50.2300:FF:000001">
    <property type="entry name" value="DNA-binding response regulator PhoB"/>
    <property type="match status" value="1"/>
</dbReference>
<dbReference type="GO" id="GO:0032993">
    <property type="term" value="C:protein-DNA complex"/>
    <property type="evidence" value="ECO:0007669"/>
    <property type="project" value="TreeGrafter"/>
</dbReference>
<organism evidence="10 11">
    <name type="scientific">Streptomyces wuyuanensis</name>
    <dbReference type="NCBI Taxonomy" id="1196353"/>
    <lineage>
        <taxon>Bacteria</taxon>
        <taxon>Bacillati</taxon>
        <taxon>Actinomycetota</taxon>
        <taxon>Actinomycetes</taxon>
        <taxon>Kitasatosporales</taxon>
        <taxon>Streptomycetaceae</taxon>
        <taxon>Streptomyces</taxon>
    </lineage>
</organism>
<keyword evidence="1 6" id="KW-0597">Phosphoprotein</keyword>
<reference evidence="11" key="1">
    <citation type="submission" date="2016-10" db="EMBL/GenBank/DDBJ databases">
        <authorList>
            <person name="Varghese N."/>
            <person name="Submissions S."/>
        </authorList>
    </citation>
    <scope>NUCLEOTIDE SEQUENCE [LARGE SCALE GENOMIC DNA]</scope>
    <source>
        <strain evidence="11">CGMCC 4.7042</strain>
    </source>
</reference>
<dbReference type="Gene3D" id="1.10.10.10">
    <property type="entry name" value="Winged helix-like DNA-binding domain superfamily/Winged helix DNA-binding domain"/>
    <property type="match status" value="1"/>
</dbReference>
<dbReference type="Proteomes" id="UP000199063">
    <property type="component" value="Unassembled WGS sequence"/>
</dbReference>
<dbReference type="GeneID" id="40833405"/>
<dbReference type="InterPro" id="IPR016032">
    <property type="entry name" value="Sig_transdc_resp-reg_C-effctor"/>
</dbReference>
<dbReference type="AlphaFoldDB" id="A0A1H0B8J3"/>
<evidence type="ECO:0000256" key="6">
    <source>
        <dbReference type="PROSITE-ProRule" id="PRU00169"/>
    </source>
</evidence>
<evidence type="ECO:0000256" key="3">
    <source>
        <dbReference type="ARBA" id="ARBA00023015"/>
    </source>
</evidence>
<evidence type="ECO:0000256" key="1">
    <source>
        <dbReference type="ARBA" id="ARBA00022553"/>
    </source>
</evidence>
<evidence type="ECO:0000259" key="9">
    <source>
        <dbReference type="PROSITE" id="PS51755"/>
    </source>
</evidence>
<dbReference type="PANTHER" id="PTHR48111:SF4">
    <property type="entry name" value="DNA-BINDING DUAL TRANSCRIPTIONAL REGULATOR OMPR"/>
    <property type="match status" value="1"/>
</dbReference>
<dbReference type="GO" id="GO:0000976">
    <property type="term" value="F:transcription cis-regulatory region binding"/>
    <property type="evidence" value="ECO:0007669"/>
    <property type="project" value="TreeGrafter"/>
</dbReference>
<dbReference type="GO" id="GO:0005829">
    <property type="term" value="C:cytosol"/>
    <property type="evidence" value="ECO:0007669"/>
    <property type="project" value="TreeGrafter"/>
</dbReference>
<gene>
    <name evidence="10" type="ORF">SAMN05444921_126111</name>
</gene>
<dbReference type="Gene3D" id="6.10.250.690">
    <property type="match status" value="1"/>
</dbReference>
<dbReference type="GO" id="GO:0006355">
    <property type="term" value="P:regulation of DNA-templated transcription"/>
    <property type="evidence" value="ECO:0007669"/>
    <property type="project" value="InterPro"/>
</dbReference>
<evidence type="ECO:0000256" key="4">
    <source>
        <dbReference type="ARBA" id="ARBA00023125"/>
    </source>
</evidence>
<name>A0A1H0B8J3_9ACTN</name>
<dbReference type="PANTHER" id="PTHR48111">
    <property type="entry name" value="REGULATOR OF RPOS"/>
    <property type="match status" value="1"/>
</dbReference>
<dbReference type="InterPro" id="IPR039420">
    <property type="entry name" value="WalR-like"/>
</dbReference>
<evidence type="ECO:0000256" key="2">
    <source>
        <dbReference type="ARBA" id="ARBA00023012"/>
    </source>
</evidence>
<accession>A0A1H0B8J3</accession>
<dbReference type="SMART" id="SM00448">
    <property type="entry name" value="REC"/>
    <property type="match status" value="1"/>
</dbReference>
<dbReference type="PROSITE" id="PS51755">
    <property type="entry name" value="OMPR_PHOB"/>
    <property type="match status" value="1"/>
</dbReference>
<evidence type="ECO:0000313" key="10">
    <source>
        <dbReference type="EMBL" id="SDN41975.1"/>
    </source>
</evidence>
<dbReference type="OrthoDB" id="9790442at2"/>
<dbReference type="EMBL" id="FNHI01000026">
    <property type="protein sequence ID" value="SDN41975.1"/>
    <property type="molecule type" value="Genomic_DNA"/>
</dbReference>
<dbReference type="SUPFAM" id="SSF52172">
    <property type="entry name" value="CheY-like"/>
    <property type="match status" value="1"/>
</dbReference>
<proteinExistence type="predicted"/>
<dbReference type="STRING" id="1196353.SAMN05444921_126111"/>
<keyword evidence="5" id="KW-0804">Transcription</keyword>
<dbReference type="InterPro" id="IPR011006">
    <property type="entry name" value="CheY-like_superfamily"/>
</dbReference>
<keyword evidence="3" id="KW-0805">Transcription regulation</keyword>
<keyword evidence="11" id="KW-1185">Reference proteome</keyword>
<dbReference type="CDD" id="cd00383">
    <property type="entry name" value="trans_reg_C"/>
    <property type="match status" value="1"/>
</dbReference>
<dbReference type="PROSITE" id="PS50110">
    <property type="entry name" value="RESPONSE_REGULATORY"/>
    <property type="match status" value="1"/>
</dbReference>
<protein>
    <submittedName>
        <fullName evidence="10">DNA-binding response regulator, OmpR family, contains REC and winged-helix (WHTH) domain</fullName>
    </submittedName>
</protein>
<dbReference type="Gene3D" id="3.40.50.2300">
    <property type="match status" value="1"/>
</dbReference>
<evidence type="ECO:0000313" key="11">
    <source>
        <dbReference type="Proteomes" id="UP000199063"/>
    </source>
</evidence>
<evidence type="ECO:0000256" key="7">
    <source>
        <dbReference type="PROSITE-ProRule" id="PRU01091"/>
    </source>
</evidence>
<evidence type="ECO:0000256" key="5">
    <source>
        <dbReference type="ARBA" id="ARBA00023163"/>
    </source>
</evidence>
<sequence length="236" mass="25924">MTPTTATVLVVDDELKLRALVRDYLEREGYGVLEASEGHQALDLARTALPDLIVLDLGLPGLPGEDVARLLRKTSDVPIVMLTAKAAENDRVTGLRLGADDYVVKPFSPRELVARIEAVLRRALGGRAAAEEAAVSYGGGRLRIDTERREVHADQKPVELTRTEFDLLTALATRPGRAWTRMELVGRVQGHTFEAYERTIDVHVMNLRRKLGDTPPSRVVVTVPGVGYKLGLDRDA</sequence>
<dbReference type="SUPFAM" id="SSF46894">
    <property type="entry name" value="C-terminal effector domain of the bipartite response regulators"/>
    <property type="match status" value="1"/>
</dbReference>
<feature type="domain" description="Response regulatory" evidence="8">
    <location>
        <begin position="7"/>
        <end position="120"/>
    </location>
</feature>
<feature type="modified residue" description="4-aspartylphosphate" evidence="6">
    <location>
        <position position="56"/>
    </location>
</feature>
<evidence type="ECO:0000259" key="8">
    <source>
        <dbReference type="PROSITE" id="PS50110"/>
    </source>
</evidence>
<dbReference type="GO" id="GO:0000156">
    <property type="term" value="F:phosphorelay response regulator activity"/>
    <property type="evidence" value="ECO:0007669"/>
    <property type="project" value="TreeGrafter"/>
</dbReference>
<keyword evidence="2" id="KW-0902">Two-component regulatory system</keyword>
<feature type="DNA-binding region" description="OmpR/PhoB-type" evidence="7">
    <location>
        <begin position="132"/>
        <end position="232"/>
    </location>
</feature>
<feature type="domain" description="OmpR/PhoB-type" evidence="9">
    <location>
        <begin position="132"/>
        <end position="232"/>
    </location>
</feature>
<dbReference type="InterPro" id="IPR001789">
    <property type="entry name" value="Sig_transdc_resp-reg_receiver"/>
</dbReference>